<comment type="similarity">
    <text evidence="1">Belongs to the UPF0065 (bug) family.</text>
</comment>
<dbReference type="AlphaFoldDB" id="A0A936ZJ86"/>
<protein>
    <recommendedName>
        <fullName evidence="4">Tripartite tricarboxylate transporter substrate binding protein</fullName>
    </recommendedName>
</protein>
<dbReference type="RefSeq" id="WP_201684996.1">
    <property type="nucleotide sequence ID" value="NZ_JAEQNA010000006.1"/>
</dbReference>
<gene>
    <name evidence="2" type="ORF">JI739_16325</name>
</gene>
<reference evidence="2" key="1">
    <citation type="submission" date="2021-01" db="EMBL/GenBank/DDBJ databases">
        <title>Ramlibacter sp. strain AW1 16S ribosomal RNA gene Genome sequencing and assembly.</title>
        <authorList>
            <person name="Kang M."/>
        </authorList>
    </citation>
    <scope>NUCLEOTIDE SEQUENCE</scope>
    <source>
        <strain evidence="2">AW1</strain>
    </source>
</reference>
<dbReference type="Gene3D" id="3.40.190.150">
    <property type="entry name" value="Bordetella uptake gene, domain 1"/>
    <property type="match status" value="1"/>
</dbReference>
<proteinExistence type="inferred from homology"/>
<accession>A0A936ZJ86</accession>
<dbReference type="InterPro" id="IPR042100">
    <property type="entry name" value="Bug_dom1"/>
</dbReference>
<evidence type="ECO:0000313" key="2">
    <source>
        <dbReference type="EMBL" id="MBL0421917.1"/>
    </source>
</evidence>
<evidence type="ECO:0000313" key="3">
    <source>
        <dbReference type="Proteomes" id="UP000613011"/>
    </source>
</evidence>
<evidence type="ECO:0008006" key="4">
    <source>
        <dbReference type="Google" id="ProtNLM"/>
    </source>
</evidence>
<dbReference type="PANTHER" id="PTHR42928">
    <property type="entry name" value="TRICARBOXYLATE-BINDING PROTEIN"/>
    <property type="match status" value="1"/>
</dbReference>
<dbReference type="Proteomes" id="UP000613011">
    <property type="component" value="Unassembled WGS sequence"/>
</dbReference>
<name>A0A936ZJ86_9BURK</name>
<dbReference type="PANTHER" id="PTHR42928:SF5">
    <property type="entry name" value="BLR1237 PROTEIN"/>
    <property type="match status" value="1"/>
</dbReference>
<dbReference type="EMBL" id="JAEQNA010000006">
    <property type="protein sequence ID" value="MBL0421917.1"/>
    <property type="molecule type" value="Genomic_DNA"/>
</dbReference>
<dbReference type="InterPro" id="IPR005064">
    <property type="entry name" value="BUG"/>
</dbReference>
<comment type="caution">
    <text evidence="2">The sequence shown here is derived from an EMBL/GenBank/DDBJ whole genome shotgun (WGS) entry which is preliminary data.</text>
</comment>
<evidence type="ECO:0000256" key="1">
    <source>
        <dbReference type="ARBA" id="ARBA00006987"/>
    </source>
</evidence>
<sequence>MALLAESAHVRDQRAALLAGPAKTSPELVARLNRDFAEVMNTDEVKTELARQGLLVRTGTPEQLDALIRSDIARWQKVVDTAGIKAD</sequence>
<organism evidence="2 3">
    <name type="scientific">Ramlibacter aurantiacus</name>
    <dbReference type="NCBI Taxonomy" id="2801330"/>
    <lineage>
        <taxon>Bacteria</taxon>
        <taxon>Pseudomonadati</taxon>
        <taxon>Pseudomonadota</taxon>
        <taxon>Betaproteobacteria</taxon>
        <taxon>Burkholderiales</taxon>
        <taxon>Comamonadaceae</taxon>
        <taxon>Ramlibacter</taxon>
    </lineage>
</organism>
<keyword evidence="3" id="KW-1185">Reference proteome</keyword>